<organism evidence="1 2">
    <name type="scientific">Brachionus plicatilis</name>
    <name type="common">Marine rotifer</name>
    <name type="synonym">Brachionus muelleri</name>
    <dbReference type="NCBI Taxonomy" id="10195"/>
    <lineage>
        <taxon>Eukaryota</taxon>
        <taxon>Metazoa</taxon>
        <taxon>Spiralia</taxon>
        <taxon>Gnathifera</taxon>
        <taxon>Rotifera</taxon>
        <taxon>Eurotatoria</taxon>
        <taxon>Monogononta</taxon>
        <taxon>Pseudotrocha</taxon>
        <taxon>Ploima</taxon>
        <taxon>Brachionidae</taxon>
        <taxon>Brachionus</taxon>
    </lineage>
</organism>
<evidence type="ECO:0000313" key="2">
    <source>
        <dbReference type="Proteomes" id="UP000276133"/>
    </source>
</evidence>
<evidence type="ECO:0000313" key="1">
    <source>
        <dbReference type="EMBL" id="RNA27433.1"/>
    </source>
</evidence>
<sequence>MQNEENYITTSKYLKTNENPIERLTVDEYETPAFMMNLGTQICDTIHIDKDLTSDLNNILQSQSNEQSRND</sequence>
<gene>
    <name evidence="1" type="ORF">BpHYR1_044622</name>
</gene>
<keyword evidence="2" id="KW-1185">Reference proteome</keyword>
<reference evidence="1 2" key="1">
    <citation type="journal article" date="2018" name="Sci. Rep.">
        <title>Genomic signatures of local adaptation to the degree of environmental predictability in rotifers.</title>
        <authorList>
            <person name="Franch-Gras L."/>
            <person name="Hahn C."/>
            <person name="Garcia-Roger E.M."/>
            <person name="Carmona M.J."/>
            <person name="Serra M."/>
            <person name="Gomez A."/>
        </authorList>
    </citation>
    <scope>NUCLEOTIDE SEQUENCE [LARGE SCALE GENOMIC DNA]</scope>
    <source>
        <strain evidence="1">HYR1</strain>
    </source>
</reference>
<accession>A0A3M7RV39</accession>
<proteinExistence type="predicted"/>
<comment type="caution">
    <text evidence="1">The sequence shown here is derived from an EMBL/GenBank/DDBJ whole genome shotgun (WGS) entry which is preliminary data.</text>
</comment>
<dbReference type="Proteomes" id="UP000276133">
    <property type="component" value="Unassembled WGS sequence"/>
</dbReference>
<name>A0A3M7RV39_BRAPC</name>
<dbReference type="AlphaFoldDB" id="A0A3M7RV39"/>
<protein>
    <submittedName>
        <fullName evidence="1">Uncharacterized protein</fullName>
    </submittedName>
</protein>
<dbReference type="EMBL" id="REGN01002543">
    <property type="protein sequence ID" value="RNA27433.1"/>
    <property type="molecule type" value="Genomic_DNA"/>
</dbReference>